<reference evidence="3" key="1">
    <citation type="journal article" date="2014" name="Stand. Genomic Sci.">
        <title>Complete genome sequence of Anabaena variabilis ATCC 29413.</title>
        <authorList>
            <person name="Thiel T."/>
            <person name="Pratte B.S."/>
            <person name="Zhong J."/>
            <person name="Goodwin L."/>
            <person name="Copeland A."/>
            <person name="Lucas S."/>
            <person name="Han C."/>
            <person name="Pitluck S."/>
            <person name="Land M.L."/>
            <person name="Kyrpides N.C."/>
            <person name="Woyke T."/>
        </authorList>
    </citation>
    <scope>NUCLEOTIDE SEQUENCE [LARGE SCALE GENOMIC DNA]</scope>
    <source>
        <strain evidence="3">ATCC 29413 / PCC 7937</strain>
    </source>
</reference>
<proteinExistence type="predicted"/>
<organism evidence="2 3">
    <name type="scientific">Trichormus variabilis (strain ATCC 29413 / PCC 7937)</name>
    <name type="common">Anabaena variabilis</name>
    <dbReference type="NCBI Taxonomy" id="240292"/>
    <lineage>
        <taxon>Bacteria</taxon>
        <taxon>Bacillati</taxon>
        <taxon>Cyanobacteriota</taxon>
        <taxon>Cyanophyceae</taxon>
        <taxon>Nostocales</taxon>
        <taxon>Nostocaceae</taxon>
        <taxon>Trichormus</taxon>
    </lineage>
</organism>
<evidence type="ECO:0000313" key="3">
    <source>
        <dbReference type="Proteomes" id="UP000002533"/>
    </source>
</evidence>
<accession>Q3MA03</accession>
<keyword evidence="1" id="KW-0472">Membrane</keyword>
<dbReference type="KEGG" id="ava:Ava_2568"/>
<dbReference type="Proteomes" id="UP000002533">
    <property type="component" value="Chromosome"/>
</dbReference>
<gene>
    <name evidence="2" type="ordered locus">Ava_2568</name>
</gene>
<sequence length="98" mass="10927">MDNYERYYQRKHGNKRIVAGSEPPEEGLTVQKGAIGKSLRSKLLALLIAGLAFVTPKLPILVTKGLSKLHIFRQKPQVESVRHDSCTATLQPDCKLTK</sequence>
<name>Q3MA03_TRIV2</name>
<protein>
    <submittedName>
        <fullName evidence="2">Uncharacterized protein</fullName>
    </submittedName>
</protein>
<feature type="transmembrane region" description="Helical" evidence="1">
    <location>
        <begin position="43"/>
        <end position="62"/>
    </location>
</feature>
<keyword evidence="1" id="KW-1133">Transmembrane helix</keyword>
<dbReference type="EMBL" id="CP000117">
    <property type="protein sequence ID" value="ABA22183.1"/>
    <property type="molecule type" value="Genomic_DNA"/>
</dbReference>
<keyword evidence="1" id="KW-0812">Transmembrane</keyword>
<dbReference type="AlphaFoldDB" id="Q3MA03"/>
<evidence type="ECO:0000313" key="2">
    <source>
        <dbReference type="EMBL" id="ABA22183.1"/>
    </source>
</evidence>
<evidence type="ECO:0000256" key="1">
    <source>
        <dbReference type="SAM" id="Phobius"/>
    </source>
</evidence>
<dbReference type="HOGENOM" id="CLU_2327771_0_0_3"/>